<feature type="signal peptide" evidence="8">
    <location>
        <begin position="1"/>
        <end position="18"/>
    </location>
</feature>
<evidence type="ECO:0000313" key="10">
    <source>
        <dbReference type="EMBL" id="KZP16277.1"/>
    </source>
</evidence>
<organism evidence="10 11">
    <name type="scientific">Athelia psychrophila</name>
    <dbReference type="NCBI Taxonomy" id="1759441"/>
    <lineage>
        <taxon>Eukaryota</taxon>
        <taxon>Fungi</taxon>
        <taxon>Dikarya</taxon>
        <taxon>Basidiomycota</taxon>
        <taxon>Agaricomycotina</taxon>
        <taxon>Agaricomycetes</taxon>
        <taxon>Agaricomycetidae</taxon>
        <taxon>Atheliales</taxon>
        <taxon>Atheliaceae</taxon>
        <taxon>Athelia</taxon>
    </lineage>
</organism>
<dbReference type="SUPFAM" id="SSF51126">
    <property type="entry name" value="Pectin lyase-like"/>
    <property type="match status" value="1"/>
</dbReference>
<dbReference type="EMBL" id="KV417595">
    <property type="protein sequence ID" value="KZP16277.1"/>
    <property type="molecule type" value="Genomic_DNA"/>
</dbReference>
<dbReference type="PANTHER" id="PTHR31321">
    <property type="entry name" value="ACYL-COA THIOESTER HYDROLASE YBHC-RELATED"/>
    <property type="match status" value="1"/>
</dbReference>
<dbReference type="InterPro" id="IPR011050">
    <property type="entry name" value="Pectin_lyase_fold/virulence"/>
</dbReference>
<dbReference type="Pfam" id="PF01095">
    <property type="entry name" value="Pectinesterase"/>
    <property type="match status" value="1"/>
</dbReference>
<dbReference type="PROSITE" id="PS00503">
    <property type="entry name" value="PECTINESTERASE_2"/>
    <property type="match status" value="1"/>
</dbReference>
<protein>
    <recommendedName>
        <fullName evidence="3 8">Pectinesterase</fullName>
        <ecNumber evidence="3 8">3.1.1.11</ecNumber>
    </recommendedName>
</protein>
<evidence type="ECO:0000256" key="2">
    <source>
        <dbReference type="ARBA" id="ARBA00008891"/>
    </source>
</evidence>
<evidence type="ECO:0000259" key="9">
    <source>
        <dbReference type="Pfam" id="PF01095"/>
    </source>
</evidence>
<reference evidence="10 11" key="1">
    <citation type="journal article" date="2016" name="Mol. Biol. Evol.">
        <title>Comparative Genomics of Early-Diverging Mushroom-Forming Fungi Provides Insights into the Origins of Lignocellulose Decay Capabilities.</title>
        <authorList>
            <person name="Nagy L.G."/>
            <person name="Riley R."/>
            <person name="Tritt A."/>
            <person name="Adam C."/>
            <person name="Daum C."/>
            <person name="Floudas D."/>
            <person name="Sun H."/>
            <person name="Yadav J.S."/>
            <person name="Pangilinan J."/>
            <person name="Larsson K.H."/>
            <person name="Matsuura K."/>
            <person name="Barry K."/>
            <person name="Labutti K."/>
            <person name="Kuo R."/>
            <person name="Ohm R.A."/>
            <person name="Bhattacharya S.S."/>
            <person name="Shirouzu T."/>
            <person name="Yoshinaga Y."/>
            <person name="Martin F.M."/>
            <person name="Grigoriev I.V."/>
            <person name="Hibbett D.S."/>
        </authorList>
    </citation>
    <scope>NUCLEOTIDE SEQUENCE [LARGE SCALE GENOMIC DNA]</scope>
    <source>
        <strain evidence="10 11">CBS 109695</strain>
    </source>
</reference>
<dbReference type="PANTHER" id="PTHR31321:SF57">
    <property type="entry name" value="PECTINESTERASE 53-RELATED"/>
    <property type="match status" value="1"/>
</dbReference>
<evidence type="ECO:0000256" key="5">
    <source>
        <dbReference type="ARBA" id="ARBA00023085"/>
    </source>
</evidence>
<keyword evidence="8" id="KW-0732">Signal</keyword>
<comment type="catalytic activity">
    <reaction evidence="6 8">
        <text>[(1-&gt;4)-alpha-D-galacturonosyl methyl ester](n) + n H2O = [(1-&gt;4)-alpha-D-galacturonosyl](n) + n methanol + n H(+)</text>
        <dbReference type="Rhea" id="RHEA:22380"/>
        <dbReference type="Rhea" id="RHEA-COMP:14570"/>
        <dbReference type="Rhea" id="RHEA-COMP:14573"/>
        <dbReference type="ChEBI" id="CHEBI:15377"/>
        <dbReference type="ChEBI" id="CHEBI:15378"/>
        <dbReference type="ChEBI" id="CHEBI:17790"/>
        <dbReference type="ChEBI" id="CHEBI:140522"/>
        <dbReference type="ChEBI" id="CHEBI:140523"/>
        <dbReference type="EC" id="3.1.1.11"/>
    </reaction>
</comment>
<dbReference type="GO" id="GO:0005576">
    <property type="term" value="C:extracellular region"/>
    <property type="evidence" value="ECO:0007669"/>
    <property type="project" value="UniProtKB-SubCell"/>
</dbReference>
<keyword evidence="4 8" id="KW-0378">Hydrolase</keyword>
<dbReference type="InterPro" id="IPR012334">
    <property type="entry name" value="Pectin_lyas_fold"/>
</dbReference>
<dbReference type="Proteomes" id="UP000076532">
    <property type="component" value="Unassembled WGS sequence"/>
</dbReference>
<name>A0A166EZE0_9AGAM</name>
<feature type="active site" evidence="7">
    <location>
        <position position="175"/>
    </location>
</feature>
<dbReference type="GO" id="GO:0042545">
    <property type="term" value="P:cell wall modification"/>
    <property type="evidence" value="ECO:0007669"/>
    <property type="project" value="UniProtKB-UniRule"/>
</dbReference>
<evidence type="ECO:0000256" key="4">
    <source>
        <dbReference type="ARBA" id="ARBA00022801"/>
    </source>
</evidence>
<comment type="pathway">
    <text evidence="1 8">Glycan metabolism; pectin degradation; 2-dehydro-3-deoxy-D-gluconate from pectin: step 1/5.</text>
</comment>
<dbReference type="GO" id="GO:0030599">
    <property type="term" value="F:pectinesterase activity"/>
    <property type="evidence" value="ECO:0007669"/>
    <property type="project" value="UniProtKB-UniRule"/>
</dbReference>
<dbReference type="InterPro" id="IPR033131">
    <property type="entry name" value="Pectinesterase_Asp_AS"/>
</dbReference>
<proteinExistence type="inferred from homology"/>
<dbReference type="OrthoDB" id="2019149at2759"/>
<evidence type="ECO:0000256" key="3">
    <source>
        <dbReference type="ARBA" id="ARBA00013229"/>
    </source>
</evidence>
<sequence>MYFQTLLVHTLLFHLALAAVRTSPPAGALTVGPSGTYKTISAAVAVASKGDSIFIYAGTYNEAVYVKVDGITIYGATNNTLSYEANTVVITSDGSKATLGSDDASGTLRVLANSFNLYNVKVVNTYGIGSQALALSASGTEQGFYASSFVAYQDTVYTNTGSQYFGASYIEGAVDFIFGRSAATYIKKSTIASNAPGNITASGALDLDTGIYVFDSCTIEAAATATSSLVGEVYLGRPWAEYARVVFLSSSLSSIINPLGWNEWSAATPNLADITFAEYNNTGAGSVTSQRVSFSEVLSSSEATSYSISKILGTSYTSWVDADYL</sequence>
<comment type="similarity">
    <text evidence="2">Belongs to the pectinesterase family.</text>
</comment>
<evidence type="ECO:0000256" key="8">
    <source>
        <dbReference type="RuleBase" id="RU000589"/>
    </source>
</evidence>
<keyword evidence="8" id="KW-0961">Cell wall biogenesis/degradation</keyword>
<evidence type="ECO:0000256" key="1">
    <source>
        <dbReference type="ARBA" id="ARBA00005184"/>
    </source>
</evidence>
<evidence type="ECO:0000256" key="7">
    <source>
        <dbReference type="PROSITE-ProRule" id="PRU10040"/>
    </source>
</evidence>
<feature type="chain" id="PRO_5007748790" description="Pectinesterase" evidence="8">
    <location>
        <begin position="19"/>
        <end position="325"/>
    </location>
</feature>
<gene>
    <name evidence="10" type="ORF">FIBSPDRAFT_749076</name>
</gene>
<keyword evidence="11" id="KW-1185">Reference proteome</keyword>
<comment type="subcellular location">
    <subcellularLocation>
        <location evidence="8">Secreted</location>
    </subcellularLocation>
</comment>
<accession>A0A166EZE0</accession>
<evidence type="ECO:0000313" key="11">
    <source>
        <dbReference type="Proteomes" id="UP000076532"/>
    </source>
</evidence>
<dbReference type="UniPathway" id="UPA00545">
    <property type="reaction ID" value="UER00823"/>
</dbReference>
<dbReference type="EC" id="3.1.1.11" evidence="3 8"/>
<dbReference type="GO" id="GO:0045490">
    <property type="term" value="P:pectin catabolic process"/>
    <property type="evidence" value="ECO:0007669"/>
    <property type="project" value="UniProtKB-UniRule"/>
</dbReference>
<dbReference type="STRING" id="436010.A0A166EZE0"/>
<dbReference type="InterPro" id="IPR000070">
    <property type="entry name" value="Pectinesterase_cat"/>
</dbReference>
<keyword evidence="8" id="KW-0964">Secreted</keyword>
<evidence type="ECO:0000256" key="6">
    <source>
        <dbReference type="ARBA" id="ARBA00047928"/>
    </source>
</evidence>
<feature type="domain" description="Pectinesterase catalytic" evidence="9">
    <location>
        <begin position="34"/>
        <end position="312"/>
    </location>
</feature>
<comment type="function">
    <text evidence="8">Involved in maceration and soft-rotting of plant tissue.</text>
</comment>
<dbReference type="Gene3D" id="2.160.20.10">
    <property type="entry name" value="Single-stranded right-handed beta-helix, Pectin lyase-like"/>
    <property type="match status" value="1"/>
</dbReference>
<dbReference type="AlphaFoldDB" id="A0A166EZE0"/>
<keyword evidence="5 8" id="KW-0063">Aspartyl esterase</keyword>